<sequence>MLVALCETANKFTANGIDYILVLRLARFNVKQTKNNSKLNKIVSQLNKKKGTCIT</sequence>
<reference evidence="2" key="1">
    <citation type="submission" date="2011-08" db="EMBL/GenBank/DDBJ databases">
        <authorList>
            <person name="Rombauts S."/>
        </authorList>
    </citation>
    <scope>NUCLEOTIDE SEQUENCE</scope>
    <source>
        <strain evidence="2">London</strain>
    </source>
</reference>
<dbReference type="EnsemblMetazoa" id="tetur21g02910.1">
    <property type="protein sequence ID" value="tetur21g02910.1"/>
    <property type="gene ID" value="tetur21g02910"/>
</dbReference>
<dbReference type="Proteomes" id="UP000015104">
    <property type="component" value="Unassembled WGS sequence"/>
</dbReference>
<dbReference type="HOGENOM" id="CLU_3034956_0_0_1"/>
<evidence type="ECO:0000313" key="1">
    <source>
        <dbReference type="EnsemblMetazoa" id="tetur21g02910.1"/>
    </source>
</evidence>
<organism evidence="1 2">
    <name type="scientific">Tetranychus urticae</name>
    <name type="common">Two-spotted spider mite</name>
    <dbReference type="NCBI Taxonomy" id="32264"/>
    <lineage>
        <taxon>Eukaryota</taxon>
        <taxon>Metazoa</taxon>
        <taxon>Ecdysozoa</taxon>
        <taxon>Arthropoda</taxon>
        <taxon>Chelicerata</taxon>
        <taxon>Arachnida</taxon>
        <taxon>Acari</taxon>
        <taxon>Acariformes</taxon>
        <taxon>Trombidiformes</taxon>
        <taxon>Prostigmata</taxon>
        <taxon>Eleutherengona</taxon>
        <taxon>Raphignathae</taxon>
        <taxon>Tetranychoidea</taxon>
        <taxon>Tetranychidae</taxon>
        <taxon>Tetranychus</taxon>
    </lineage>
</organism>
<dbReference type="EMBL" id="CAEY01000552">
    <property type="status" value="NOT_ANNOTATED_CDS"/>
    <property type="molecule type" value="Genomic_DNA"/>
</dbReference>
<evidence type="ECO:0000313" key="2">
    <source>
        <dbReference type="Proteomes" id="UP000015104"/>
    </source>
</evidence>
<dbReference type="AlphaFoldDB" id="T1KUC3"/>
<name>T1KUC3_TETUR</name>
<protein>
    <submittedName>
        <fullName evidence="1">Uncharacterized protein</fullName>
    </submittedName>
</protein>
<reference evidence="1" key="2">
    <citation type="submission" date="2015-06" db="UniProtKB">
        <authorList>
            <consortium name="EnsemblMetazoa"/>
        </authorList>
    </citation>
    <scope>IDENTIFICATION</scope>
</reference>
<accession>T1KUC3</accession>
<proteinExistence type="predicted"/>
<keyword evidence="2" id="KW-1185">Reference proteome</keyword>